<protein>
    <submittedName>
        <fullName evidence="2">Uncharacterized protein</fullName>
    </submittedName>
</protein>
<comment type="caution">
    <text evidence="2">The sequence shown here is derived from an EMBL/GenBank/DDBJ whole genome shotgun (WGS) entry which is preliminary data.</text>
</comment>
<proteinExistence type="inferred from homology"/>
<reference evidence="2 3" key="1">
    <citation type="journal article" date="2023" name="bioRxiv">
        <title>Genome report: Whole genome sequence and annotation of Penstemon davidsonii.</title>
        <authorList>
            <person name="Ostevik K.L."/>
            <person name="Alabady M."/>
            <person name="Zhang M."/>
            <person name="Rausher M.D."/>
        </authorList>
    </citation>
    <scope>NUCLEOTIDE SEQUENCE [LARGE SCALE GENOMIC DNA]</scope>
    <source>
        <strain evidence="2">DNT005</strain>
        <tissue evidence="2">Whole leaf</tissue>
    </source>
</reference>
<gene>
    <name evidence="2" type="ORF">RD792_002870</name>
</gene>
<sequence length="279" mass="31959">METIRPRRTRRVVLVPYPYQGHMTPMLQLGSILHSKGFSIIIAHTKFNSPNPSNYPEFTFLPLSDTMEGFDTSFYNMLNVISTINTKCEASFHDYMVQLLDEEEVLGEVACIIYDSIMHFVDVVATSLKIPTMVLRTNTAAFMHSHITLFQLLEDKAIPLSSESRLQDIVPKLHPLRFKDLPLPATSETPQNILDFLHSYMDIRPCFSDQMVNARNLSHVWRVGIELEGSIEEAVRKVMVGEEGKEMRRRAINMKRELEDSVSSHESLEGLVEFIDLIE</sequence>
<dbReference type="Proteomes" id="UP001291926">
    <property type="component" value="Unassembled WGS sequence"/>
</dbReference>
<dbReference type="PANTHER" id="PTHR11926:SF1374">
    <property type="entry name" value="UDP-GLYCOSYLTRANSFERASE 76F1-RELATED"/>
    <property type="match status" value="1"/>
</dbReference>
<dbReference type="Gene3D" id="3.40.50.2000">
    <property type="entry name" value="Glycogen Phosphorylase B"/>
    <property type="match status" value="3"/>
</dbReference>
<comment type="similarity">
    <text evidence="1">Belongs to the UDP-glycosyltransferase family.</text>
</comment>
<dbReference type="PANTHER" id="PTHR11926">
    <property type="entry name" value="GLUCOSYL/GLUCURONOSYL TRANSFERASES"/>
    <property type="match status" value="1"/>
</dbReference>
<evidence type="ECO:0000256" key="1">
    <source>
        <dbReference type="ARBA" id="ARBA00009995"/>
    </source>
</evidence>
<evidence type="ECO:0000313" key="3">
    <source>
        <dbReference type="Proteomes" id="UP001291926"/>
    </source>
</evidence>
<dbReference type="SUPFAM" id="SSF53756">
    <property type="entry name" value="UDP-Glycosyltransferase/glycogen phosphorylase"/>
    <property type="match status" value="2"/>
</dbReference>
<name>A0ABR0DTA4_9LAMI</name>
<evidence type="ECO:0000313" key="2">
    <source>
        <dbReference type="EMBL" id="KAK4492073.1"/>
    </source>
</evidence>
<organism evidence="2 3">
    <name type="scientific">Penstemon davidsonii</name>
    <dbReference type="NCBI Taxonomy" id="160366"/>
    <lineage>
        <taxon>Eukaryota</taxon>
        <taxon>Viridiplantae</taxon>
        <taxon>Streptophyta</taxon>
        <taxon>Embryophyta</taxon>
        <taxon>Tracheophyta</taxon>
        <taxon>Spermatophyta</taxon>
        <taxon>Magnoliopsida</taxon>
        <taxon>eudicotyledons</taxon>
        <taxon>Gunneridae</taxon>
        <taxon>Pentapetalae</taxon>
        <taxon>asterids</taxon>
        <taxon>lamiids</taxon>
        <taxon>Lamiales</taxon>
        <taxon>Plantaginaceae</taxon>
        <taxon>Cheloneae</taxon>
        <taxon>Penstemon</taxon>
    </lineage>
</organism>
<keyword evidence="3" id="KW-1185">Reference proteome</keyword>
<accession>A0ABR0DTA4</accession>
<dbReference type="EMBL" id="JAYDYQ010001087">
    <property type="protein sequence ID" value="KAK4492073.1"/>
    <property type="molecule type" value="Genomic_DNA"/>
</dbReference>